<evidence type="ECO:0000313" key="5">
    <source>
        <dbReference type="Proteomes" id="UP000812440"/>
    </source>
</evidence>
<protein>
    <recommendedName>
        <fullName evidence="3">J domain-containing protein</fullName>
    </recommendedName>
</protein>
<dbReference type="OrthoDB" id="376357at2759"/>
<comment type="caution">
    <text evidence="4">The sequence shown here is derived from an EMBL/GenBank/DDBJ whole genome shotgun (WGS) entry which is preliminary data.</text>
</comment>
<feature type="domain" description="J" evidence="3">
    <location>
        <begin position="132"/>
        <end position="196"/>
    </location>
</feature>
<evidence type="ECO:0000259" key="3">
    <source>
        <dbReference type="PROSITE" id="PS50076"/>
    </source>
</evidence>
<name>A0A8T2K4X5_9PIPI</name>
<keyword evidence="2" id="KW-0812">Transmembrane</keyword>
<gene>
    <name evidence="4" type="ORF">GDO86_003085</name>
</gene>
<evidence type="ECO:0000256" key="1">
    <source>
        <dbReference type="SAM" id="MobiDB-lite"/>
    </source>
</evidence>
<dbReference type="SMART" id="SM00271">
    <property type="entry name" value="DnaJ"/>
    <property type="match status" value="1"/>
</dbReference>
<dbReference type="CDD" id="cd06257">
    <property type="entry name" value="DnaJ"/>
    <property type="match status" value="1"/>
</dbReference>
<reference evidence="4" key="1">
    <citation type="thesis" date="2020" institute="ProQuest LLC" country="789 East Eisenhower Parkway, Ann Arbor, MI, USA">
        <title>Comparative Genomics and Chromosome Evolution.</title>
        <authorList>
            <person name="Mudd A.B."/>
        </authorList>
    </citation>
    <scope>NUCLEOTIDE SEQUENCE</scope>
    <source>
        <strain evidence="4">Female2</strain>
        <tissue evidence="4">Blood</tissue>
    </source>
</reference>
<proteinExistence type="predicted"/>
<dbReference type="SUPFAM" id="SSF46565">
    <property type="entry name" value="Chaperone J-domain"/>
    <property type="match status" value="1"/>
</dbReference>
<keyword evidence="5" id="KW-1185">Reference proteome</keyword>
<dbReference type="Gene3D" id="1.10.287.110">
    <property type="entry name" value="DnaJ domain"/>
    <property type="match status" value="1"/>
</dbReference>
<dbReference type="InterPro" id="IPR001623">
    <property type="entry name" value="DnaJ_domain"/>
</dbReference>
<feature type="transmembrane region" description="Helical" evidence="2">
    <location>
        <begin position="280"/>
        <end position="302"/>
    </location>
</feature>
<feature type="compositionally biased region" description="Polar residues" evidence="1">
    <location>
        <begin position="211"/>
        <end position="234"/>
    </location>
</feature>
<evidence type="ECO:0000313" key="4">
    <source>
        <dbReference type="EMBL" id="KAG8450670.1"/>
    </source>
</evidence>
<feature type="region of interest" description="Disordered" evidence="1">
    <location>
        <begin position="203"/>
        <end position="238"/>
    </location>
</feature>
<sequence length="303" mass="33884">MLALCNKKWGFGLQFGHSPSKRKSVALCLGSLLPYTVSCGGNNQRNLANGKGPMKPSEKMERTGLLLQAEKWPANTFQSRSLFVWVHGYLYNNTACSCFFSNGIQSRASSTNSGTYRNGSQEASLLYKSGTAYYDILGVSKNATQSQIKSAYYKQSFRFHPDRNAGSDEAGRFGEVSEAYTVLGSVSLRKKYDRGILNWDDVRKAGKPNGKATSPSRNGATAQRGASATANPRTPSKPMFNFDEFYQAHYGEQLQREKMWRERREFIQKFKKQKLSRFSLFKLSDVSAFLLLVSAVVLVVSFK</sequence>
<organism evidence="4 5">
    <name type="scientific">Hymenochirus boettgeri</name>
    <name type="common">Congo dwarf clawed frog</name>
    <dbReference type="NCBI Taxonomy" id="247094"/>
    <lineage>
        <taxon>Eukaryota</taxon>
        <taxon>Metazoa</taxon>
        <taxon>Chordata</taxon>
        <taxon>Craniata</taxon>
        <taxon>Vertebrata</taxon>
        <taxon>Euteleostomi</taxon>
        <taxon>Amphibia</taxon>
        <taxon>Batrachia</taxon>
        <taxon>Anura</taxon>
        <taxon>Pipoidea</taxon>
        <taxon>Pipidae</taxon>
        <taxon>Pipinae</taxon>
        <taxon>Hymenochirus</taxon>
    </lineage>
</organism>
<dbReference type="InterPro" id="IPR053025">
    <property type="entry name" value="Mito_ATP_Synthase-Asso"/>
</dbReference>
<evidence type="ECO:0000256" key="2">
    <source>
        <dbReference type="SAM" id="Phobius"/>
    </source>
</evidence>
<dbReference type="InterPro" id="IPR036869">
    <property type="entry name" value="J_dom_sf"/>
</dbReference>
<dbReference type="Proteomes" id="UP000812440">
    <property type="component" value="Chromosome 2"/>
</dbReference>
<dbReference type="PANTHER" id="PTHR44873:SF1">
    <property type="entry name" value="DNAJ HOMOLOG SUBFAMILY C MEMBER 30, MITOCHONDRIAL"/>
    <property type="match status" value="1"/>
</dbReference>
<dbReference type="PANTHER" id="PTHR44873">
    <property type="entry name" value="DNAJ HOMOLOG SUBFAMILY C MEMBER 30, MITOCHONDRIAL"/>
    <property type="match status" value="1"/>
</dbReference>
<keyword evidence="2" id="KW-1133">Transmembrane helix</keyword>
<accession>A0A8T2K4X5</accession>
<dbReference type="AlphaFoldDB" id="A0A8T2K4X5"/>
<dbReference type="Pfam" id="PF00226">
    <property type="entry name" value="DnaJ"/>
    <property type="match status" value="1"/>
</dbReference>
<dbReference type="PRINTS" id="PR00625">
    <property type="entry name" value="JDOMAIN"/>
</dbReference>
<dbReference type="EMBL" id="JAACNH010000002">
    <property type="protein sequence ID" value="KAG8450670.1"/>
    <property type="molecule type" value="Genomic_DNA"/>
</dbReference>
<keyword evidence="2" id="KW-0472">Membrane</keyword>
<dbReference type="PROSITE" id="PS50076">
    <property type="entry name" value="DNAJ_2"/>
    <property type="match status" value="1"/>
</dbReference>